<sequence>MDYSVPVEKVREELSRLLLLSPLWDKKVDVLQVTDTKETTIEIRALMSSRNSGDAFDLRCYVRENLIAFIEKNYPNSLPRTRAEIKGMDCNNSLPAAL</sequence>
<dbReference type="Proteomes" id="UP000014174">
    <property type="component" value="Unassembled WGS sequence"/>
</dbReference>
<name>R9GSX5_9SPHI</name>
<proteinExistence type="predicted"/>
<dbReference type="AlphaFoldDB" id="R9GSX5"/>
<dbReference type="PATRIC" id="fig|1150600.3.peg.2207"/>
<dbReference type="EMBL" id="AQPN01000079">
    <property type="protein sequence ID" value="EOR94635.1"/>
    <property type="molecule type" value="Genomic_DNA"/>
</dbReference>
<reference evidence="1 2" key="1">
    <citation type="journal article" date="2013" name="Genome Announc.">
        <title>Draft Genome Sequence of Arcticibacter svalbardensis Strain MN12-7T, a Member of the Family Sphingobacteriaceae Isolated from an Arctic Soil Sample.</title>
        <authorList>
            <person name="Shivaji S."/>
            <person name="Ara S."/>
            <person name="Prasad S."/>
            <person name="Manasa B.P."/>
            <person name="Begum Z."/>
            <person name="Singh A."/>
            <person name="Kumar Pinnaka A."/>
        </authorList>
    </citation>
    <scope>NUCLEOTIDE SEQUENCE [LARGE SCALE GENOMIC DNA]</scope>
    <source>
        <strain evidence="1 2">MN12-7</strain>
    </source>
</reference>
<organism evidence="1 2">
    <name type="scientific">Arcticibacter svalbardensis MN12-7</name>
    <dbReference type="NCBI Taxonomy" id="1150600"/>
    <lineage>
        <taxon>Bacteria</taxon>
        <taxon>Pseudomonadati</taxon>
        <taxon>Bacteroidota</taxon>
        <taxon>Sphingobacteriia</taxon>
        <taxon>Sphingobacteriales</taxon>
        <taxon>Sphingobacteriaceae</taxon>
        <taxon>Arcticibacter</taxon>
    </lineage>
</organism>
<dbReference type="eggNOG" id="COG0668">
    <property type="taxonomic scope" value="Bacteria"/>
</dbReference>
<dbReference type="RefSeq" id="WP_016195467.1">
    <property type="nucleotide sequence ID" value="NZ_AQPN01000079.1"/>
</dbReference>
<evidence type="ECO:0000313" key="2">
    <source>
        <dbReference type="Proteomes" id="UP000014174"/>
    </source>
</evidence>
<gene>
    <name evidence="1" type="ORF">ADIARSV_2233</name>
</gene>
<comment type="caution">
    <text evidence="1">The sequence shown here is derived from an EMBL/GenBank/DDBJ whole genome shotgun (WGS) entry which is preliminary data.</text>
</comment>
<keyword evidence="2" id="KW-1185">Reference proteome</keyword>
<evidence type="ECO:0000313" key="1">
    <source>
        <dbReference type="EMBL" id="EOR94635.1"/>
    </source>
</evidence>
<dbReference type="STRING" id="1150600.ADIARSV_2233"/>
<accession>R9GSX5</accession>
<protein>
    <submittedName>
        <fullName evidence="1">Membrane protein</fullName>
    </submittedName>
</protein>